<dbReference type="GeneID" id="101986705"/>
<dbReference type="RefSeq" id="XP_005366537.2">
    <property type="nucleotide sequence ID" value="XM_005366480.3"/>
</dbReference>
<comment type="pathway">
    <text evidence="1">Protein modification; protein ubiquitination.</text>
</comment>
<protein>
    <recommendedName>
        <fullName evidence="1">F-box only protein</fullName>
    </recommendedName>
</protein>
<dbReference type="CDD" id="cd22113">
    <property type="entry name" value="F-box_FBXO48"/>
    <property type="match status" value="1"/>
</dbReference>
<proteinExistence type="predicted"/>
<evidence type="ECO:0000313" key="4">
    <source>
        <dbReference type="RefSeq" id="XP_005366537.2"/>
    </source>
</evidence>
<dbReference type="Gene3D" id="1.20.1280.50">
    <property type="match status" value="1"/>
</dbReference>
<dbReference type="PANTHER" id="PTHR12874">
    <property type="entry name" value="F-BOX ONLY PROTEIN 48-RELATED"/>
    <property type="match status" value="1"/>
</dbReference>
<evidence type="ECO:0000256" key="1">
    <source>
        <dbReference type="RuleBase" id="RU369085"/>
    </source>
</evidence>
<comment type="subunit">
    <text evidence="1">Part of the SCF (SKP1-CUL1-F-box) E3 ubiquitin-protein ligase complex SCF(FBXO9) composed of CUL1, SKP1, RBX1 and FBXO9. Interacts with TTI1 and TELO2; when TTI1 and TELO2 are phosphorylated by CK2.</text>
</comment>
<name>A0ABM0LHZ8_MICOH</name>
<keyword evidence="3" id="KW-1185">Reference proteome</keyword>
<comment type="function">
    <text evidence="1">Substrate recognition component of a SCF (SKP1-CUL1-F-box protein) E3 ubiquitin-protein ligase complex which mediates the ubiquitination and subsequent proteasomal degradation of target proteins and plays a role in several biological processes such as cell cycle, cell proliferation, or maintenance of chromosome stability. Ubiquitinates mTORC1-bound TTI1 and TELO2 when they are phosphorylated by CK2 following growth factor deprivation, leading to their degradation. In contrast, does not mediate ubiquitination of TTI1 and TELO2 when they are part of the mTORC2 complex. As a consequence, mTORC1 is inactivated to restrain cell growth and protein translation, while mTORC2 is the activated due to the relief of feedback inhibition by mTORC1. Plays a role in maintaining epithelial cell survival by regulating the turn-over of chromatin modulator PRMT4 through ubiquitination and degradation by the proteasomal pathway. Regulates also PPARgamma stability by facilitating PPARgamma/PPARG ubiquitination and thereby plays a role in adipocyte differentiation.</text>
</comment>
<dbReference type="SMART" id="SM00256">
    <property type="entry name" value="FBOX"/>
    <property type="match status" value="1"/>
</dbReference>
<dbReference type="Proteomes" id="UP000694915">
    <property type="component" value="Unplaced"/>
</dbReference>
<dbReference type="Pfam" id="PF12937">
    <property type="entry name" value="F-box-like"/>
    <property type="match status" value="1"/>
</dbReference>
<gene>
    <name evidence="4" type="primary">Fbxo48</name>
</gene>
<dbReference type="InterPro" id="IPR001810">
    <property type="entry name" value="F-box_dom"/>
</dbReference>
<evidence type="ECO:0000259" key="2">
    <source>
        <dbReference type="PROSITE" id="PS50181"/>
    </source>
</evidence>
<feature type="domain" description="F-box" evidence="2">
    <location>
        <begin position="15"/>
        <end position="62"/>
    </location>
</feature>
<dbReference type="InterPro" id="IPR036047">
    <property type="entry name" value="F-box-like_dom_sf"/>
</dbReference>
<organism evidence="3 4">
    <name type="scientific">Microtus ochrogaster</name>
    <name type="common">Prairie vole</name>
    <dbReference type="NCBI Taxonomy" id="79684"/>
    <lineage>
        <taxon>Eukaryota</taxon>
        <taxon>Metazoa</taxon>
        <taxon>Chordata</taxon>
        <taxon>Craniata</taxon>
        <taxon>Vertebrata</taxon>
        <taxon>Euteleostomi</taxon>
        <taxon>Mammalia</taxon>
        <taxon>Eutheria</taxon>
        <taxon>Euarchontoglires</taxon>
        <taxon>Glires</taxon>
        <taxon>Rodentia</taxon>
        <taxon>Myomorpha</taxon>
        <taxon>Muroidea</taxon>
        <taxon>Cricetidae</taxon>
        <taxon>Arvicolinae</taxon>
        <taxon>Microtus</taxon>
    </lineage>
</organism>
<keyword evidence="1" id="KW-0963">Cytoplasm</keyword>
<evidence type="ECO:0000313" key="3">
    <source>
        <dbReference type="Proteomes" id="UP000694915"/>
    </source>
</evidence>
<reference evidence="4" key="1">
    <citation type="submission" date="2025-08" db="UniProtKB">
        <authorList>
            <consortium name="RefSeq"/>
        </authorList>
    </citation>
    <scope>IDENTIFICATION</scope>
</reference>
<dbReference type="SUPFAM" id="SSF81383">
    <property type="entry name" value="F-box domain"/>
    <property type="match status" value="1"/>
</dbReference>
<comment type="subcellular location">
    <subcellularLocation>
        <location evidence="1">Cytoplasm</location>
    </subcellularLocation>
</comment>
<keyword evidence="1" id="KW-0833">Ubl conjugation pathway</keyword>
<dbReference type="PROSITE" id="PS50181">
    <property type="entry name" value="FBOX"/>
    <property type="match status" value="1"/>
</dbReference>
<sequence length="138" mass="16011">MDAADTEQARTASHGSFVDLLPPEVTCKIFSQLDIQSLCRASETCQSWNHTIINNDALWKPHCLTARAVCPREINSDIEHNYTWREIIKRNYQKSKVKRAWLSGRYSNVRSPLNLPKRFMYPMDGDTWGEILDAELKR</sequence>
<dbReference type="PANTHER" id="PTHR12874:SF9">
    <property type="entry name" value="F-BOX ONLY PROTEIN 48"/>
    <property type="match status" value="1"/>
</dbReference>
<accession>A0ABM0LHZ8</accession>